<feature type="transmembrane region" description="Helical" evidence="1">
    <location>
        <begin position="91"/>
        <end position="112"/>
    </location>
</feature>
<dbReference type="PANTHER" id="PTHR36408">
    <property type="entry name" value="TRANSMEMBRANE PROTEIN"/>
    <property type="match status" value="1"/>
</dbReference>
<dbReference type="AlphaFoldDB" id="A0ABD1U9K3"/>
<evidence type="ECO:0000256" key="1">
    <source>
        <dbReference type="SAM" id="Phobius"/>
    </source>
</evidence>
<organism evidence="2 3">
    <name type="scientific">Forsythia ovata</name>
    <dbReference type="NCBI Taxonomy" id="205694"/>
    <lineage>
        <taxon>Eukaryota</taxon>
        <taxon>Viridiplantae</taxon>
        <taxon>Streptophyta</taxon>
        <taxon>Embryophyta</taxon>
        <taxon>Tracheophyta</taxon>
        <taxon>Spermatophyta</taxon>
        <taxon>Magnoliopsida</taxon>
        <taxon>eudicotyledons</taxon>
        <taxon>Gunneridae</taxon>
        <taxon>Pentapetalae</taxon>
        <taxon>asterids</taxon>
        <taxon>lamiids</taxon>
        <taxon>Lamiales</taxon>
        <taxon>Oleaceae</taxon>
        <taxon>Forsythieae</taxon>
        <taxon>Forsythia</taxon>
    </lineage>
</organism>
<sequence>MPIAVQCLFTNMNPTSFHINLSRTHFLESPKLPFLLQNSETQFPNSKNFSTHYHLLPMTKIRASFQEPYGNAKKQNSSNGSTSADFNLDEFLSIIEFLCLAASAAISVYIVLNSVTQKSVIGWLGNKILVWQFVALVSGVVVGAVIRGRQWRRICGVGFLMGSASVVNLMDRVDKLEEGLRSSATIIRVLSMQLEKLGIRFRVIRKALKEPIAETAALAQKNSEATQALAVQDDFLEKELSEIQKILLAMQEQQQKQLELILAIGKTGK</sequence>
<accession>A0ABD1U9K3</accession>
<dbReference type="PANTHER" id="PTHR36408:SF1">
    <property type="entry name" value="TRANSMEMBRANE PROTEIN"/>
    <property type="match status" value="1"/>
</dbReference>
<dbReference type="EMBL" id="JBFOLJ010000007">
    <property type="protein sequence ID" value="KAL2521662.1"/>
    <property type="molecule type" value="Genomic_DNA"/>
</dbReference>
<proteinExistence type="predicted"/>
<comment type="caution">
    <text evidence="2">The sequence shown here is derived from an EMBL/GenBank/DDBJ whole genome shotgun (WGS) entry which is preliminary data.</text>
</comment>
<keyword evidence="1" id="KW-0472">Membrane</keyword>
<protein>
    <recommendedName>
        <fullName evidence="4">Transmembrane protein</fullName>
    </recommendedName>
</protein>
<keyword evidence="1" id="KW-0812">Transmembrane</keyword>
<evidence type="ECO:0000313" key="2">
    <source>
        <dbReference type="EMBL" id="KAL2521662.1"/>
    </source>
</evidence>
<gene>
    <name evidence="2" type="ORF">Fot_25585</name>
</gene>
<dbReference type="Proteomes" id="UP001604277">
    <property type="component" value="Unassembled WGS sequence"/>
</dbReference>
<keyword evidence="3" id="KW-1185">Reference proteome</keyword>
<reference evidence="3" key="1">
    <citation type="submission" date="2024-07" db="EMBL/GenBank/DDBJ databases">
        <title>Two chromosome-level genome assemblies of Korean endemic species Abeliophyllum distichum and Forsythia ovata (Oleaceae).</title>
        <authorList>
            <person name="Jang H."/>
        </authorList>
    </citation>
    <scope>NUCLEOTIDE SEQUENCE [LARGE SCALE GENOMIC DNA]</scope>
</reference>
<name>A0ABD1U9K3_9LAMI</name>
<keyword evidence="1" id="KW-1133">Transmembrane helix</keyword>
<evidence type="ECO:0008006" key="4">
    <source>
        <dbReference type="Google" id="ProtNLM"/>
    </source>
</evidence>
<evidence type="ECO:0000313" key="3">
    <source>
        <dbReference type="Proteomes" id="UP001604277"/>
    </source>
</evidence>
<feature type="transmembrane region" description="Helical" evidence="1">
    <location>
        <begin position="128"/>
        <end position="146"/>
    </location>
</feature>